<evidence type="ECO:0000256" key="2">
    <source>
        <dbReference type="SAM" id="Phobius"/>
    </source>
</evidence>
<sequence>MTQDLDHVVARFAAPPVTEAGGGALDLMREIMTEERPRPARRVLRWRIAAPTGALLTALVLTVTWLMPTSTASALDIKQQDGYYVIQIKDLYADPESYETQLRSVGLDVSLTVVPATAAFERMVFPSSPNHEHITEIKGIDPPGPCDKLGGCAIGVKIPVGFKGAAQINVGRKARPGERYLAFTRWDAKGEPMYCVAYRNKTVAEVREMLRERGIGIEEFTVTTRGTRGGDYEVRDSVPDSWFVSGGSLLASDVASAQVGPEPLDQEFVDDNEKATDCPAS</sequence>
<accession>A0A1G9CJU8</accession>
<dbReference type="Proteomes" id="UP000199202">
    <property type="component" value="Unassembled WGS sequence"/>
</dbReference>
<organism evidence="3 4">
    <name type="scientific">Nonomuraea jiangxiensis</name>
    <dbReference type="NCBI Taxonomy" id="633440"/>
    <lineage>
        <taxon>Bacteria</taxon>
        <taxon>Bacillati</taxon>
        <taxon>Actinomycetota</taxon>
        <taxon>Actinomycetes</taxon>
        <taxon>Streptosporangiales</taxon>
        <taxon>Streptosporangiaceae</taxon>
        <taxon>Nonomuraea</taxon>
    </lineage>
</organism>
<dbReference type="OrthoDB" id="3826074at2"/>
<feature type="compositionally biased region" description="Basic and acidic residues" evidence="1">
    <location>
        <begin position="271"/>
        <end position="281"/>
    </location>
</feature>
<proteinExistence type="predicted"/>
<dbReference type="RefSeq" id="WP_090940318.1">
    <property type="nucleotide sequence ID" value="NZ_FNDJ01000016.1"/>
</dbReference>
<gene>
    <name evidence="3" type="ORF">SAMN05421869_116190</name>
</gene>
<keyword evidence="4" id="KW-1185">Reference proteome</keyword>
<dbReference type="EMBL" id="FNDJ01000016">
    <property type="protein sequence ID" value="SDK51836.1"/>
    <property type="molecule type" value="Genomic_DNA"/>
</dbReference>
<keyword evidence="2" id="KW-0472">Membrane</keyword>
<feature type="transmembrane region" description="Helical" evidence="2">
    <location>
        <begin position="48"/>
        <end position="67"/>
    </location>
</feature>
<dbReference type="STRING" id="633440.SAMN05421869_116190"/>
<evidence type="ECO:0000313" key="4">
    <source>
        <dbReference type="Proteomes" id="UP000199202"/>
    </source>
</evidence>
<keyword evidence="2" id="KW-1133">Transmembrane helix</keyword>
<protein>
    <submittedName>
        <fullName evidence="3">Uncharacterized protein</fullName>
    </submittedName>
</protein>
<evidence type="ECO:0000256" key="1">
    <source>
        <dbReference type="SAM" id="MobiDB-lite"/>
    </source>
</evidence>
<reference evidence="3 4" key="1">
    <citation type="submission" date="2016-10" db="EMBL/GenBank/DDBJ databases">
        <authorList>
            <person name="de Groot N.N."/>
        </authorList>
    </citation>
    <scope>NUCLEOTIDE SEQUENCE [LARGE SCALE GENOMIC DNA]</scope>
    <source>
        <strain evidence="3 4">CGMCC 4.6533</strain>
    </source>
</reference>
<dbReference type="AlphaFoldDB" id="A0A1G9CJU8"/>
<evidence type="ECO:0000313" key="3">
    <source>
        <dbReference type="EMBL" id="SDK51836.1"/>
    </source>
</evidence>
<feature type="region of interest" description="Disordered" evidence="1">
    <location>
        <begin position="261"/>
        <end position="281"/>
    </location>
</feature>
<name>A0A1G9CJU8_9ACTN</name>
<keyword evidence="2" id="KW-0812">Transmembrane</keyword>